<comment type="caution">
    <text evidence="13">The sequence shown here is derived from an EMBL/GenBank/DDBJ whole genome shotgun (WGS) entry which is preliminary data.</text>
</comment>
<reference evidence="13" key="1">
    <citation type="submission" date="2021-06" db="EMBL/GenBank/DDBJ databases">
        <authorList>
            <person name="Hodson N. C."/>
            <person name="Mongue J. A."/>
            <person name="Jaron S. K."/>
        </authorList>
    </citation>
    <scope>NUCLEOTIDE SEQUENCE</scope>
</reference>
<name>A0A8J2NXH3_9HEXA</name>
<evidence type="ECO:0000256" key="3">
    <source>
        <dbReference type="ARBA" id="ARBA00011655"/>
    </source>
</evidence>
<dbReference type="InterPro" id="IPR001372">
    <property type="entry name" value="Dynein_light_chain_typ-1/2"/>
</dbReference>
<dbReference type="GO" id="GO:0005874">
    <property type="term" value="C:microtubule"/>
    <property type="evidence" value="ECO:0007669"/>
    <property type="project" value="UniProtKB-KW"/>
</dbReference>
<comment type="subunit">
    <text evidence="3">Consists of at least two heavy chains and a number of intermediate and light chains.</text>
</comment>
<keyword evidence="4 12" id="KW-0963">Cytoplasm</keyword>
<sequence>MEHEDDKNKDHGGEDKKTAATYPLVRFAEVPEDTKPEIIDLITGAIEKYLTDIEAACKAIKEEMDKVYGPYWHVVVGESFGFEVTYQKEHFIYMFFGGNLGICLWKCC</sequence>
<evidence type="ECO:0000256" key="2">
    <source>
        <dbReference type="ARBA" id="ARBA00010156"/>
    </source>
</evidence>
<keyword evidence="7" id="KW-0969">Cilium</keyword>
<comment type="function">
    <text evidence="11">Force generating protein of respiratory cilia. Produces force towards the minus ends of microtubules. Dynein has ATPase activity.</text>
</comment>
<dbReference type="OrthoDB" id="6506078at2759"/>
<evidence type="ECO:0000313" key="13">
    <source>
        <dbReference type="EMBL" id="CAG7718080.1"/>
    </source>
</evidence>
<keyword evidence="14" id="KW-1185">Reference proteome</keyword>
<dbReference type="Pfam" id="PF01221">
    <property type="entry name" value="Dynein_light"/>
    <property type="match status" value="1"/>
</dbReference>
<dbReference type="GO" id="GO:0007017">
    <property type="term" value="P:microtubule-based process"/>
    <property type="evidence" value="ECO:0007669"/>
    <property type="project" value="InterPro"/>
</dbReference>
<comment type="subcellular location">
    <subcellularLocation>
        <location evidence="1">Cytoplasm</location>
        <location evidence="1">Cytoskeleton</location>
        <location evidence="1">Cilium axoneme</location>
    </subcellularLocation>
</comment>
<keyword evidence="9 12" id="KW-0206">Cytoskeleton</keyword>
<keyword evidence="5 12" id="KW-0493">Microtubule</keyword>
<evidence type="ECO:0000256" key="11">
    <source>
        <dbReference type="ARBA" id="ARBA00057688"/>
    </source>
</evidence>
<evidence type="ECO:0000256" key="5">
    <source>
        <dbReference type="ARBA" id="ARBA00022701"/>
    </source>
</evidence>
<protein>
    <recommendedName>
        <fullName evidence="12">Dynein light chain</fullName>
    </recommendedName>
</protein>
<dbReference type="EMBL" id="CAJVCH010050721">
    <property type="protein sequence ID" value="CAG7718080.1"/>
    <property type="molecule type" value="Genomic_DNA"/>
</dbReference>
<evidence type="ECO:0000256" key="4">
    <source>
        <dbReference type="ARBA" id="ARBA00022490"/>
    </source>
</evidence>
<dbReference type="GO" id="GO:0005930">
    <property type="term" value="C:axoneme"/>
    <property type="evidence" value="ECO:0007669"/>
    <property type="project" value="UniProtKB-SubCell"/>
</dbReference>
<dbReference type="FunFam" id="3.30.740.10:FF:000002">
    <property type="entry name" value="Dynein light chain"/>
    <property type="match status" value="1"/>
</dbReference>
<organism evidence="13 14">
    <name type="scientific">Allacma fusca</name>
    <dbReference type="NCBI Taxonomy" id="39272"/>
    <lineage>
        <taxon>Eukaryota</taxon>
        <taxon>Metazoa</taxon>
        <taxon>Ecdysozoa</taxon>
        <taxon>Arthropoda</taxon>
        <taxon>Hexapoda</taxon>
        <taxon>Collembola</taxon>
        <taxon>Symphypleona</taxon>
        <taxon>Sminthuridae</taxon>
        <taxon>Allacma</taxon>
    </lineage>
</organism>
<evidence type="ECO:0000256" key="6">
    <source>
        <dbReference type="ARBA" id="ARBA00023017"/>
    </source>
</evidence>
<evidence type="ECO:0000256" key="7">
    <source>
        <dbReference type="ARBA" id="ARBA00023069"/>
    </source>
</evidence>
<dbReference type="CDD" id="cd21453">
    <property type="entry name" value="DLC-like_DNAL4"/>
    <property type="match status" value="1"/>
</dbReference>
<evidence type="ECO:0000256" key="12">
    <source>
        <dbReference type="RuleBase" id="RU365010"/>
    </source>
</evidence>
<comment type="similarity">
    <text evidence="2 12">Belongs to the dynein light chain family.</text>
</comment>
<dbReference type="Proteomes" id="UP000708208">
    <property type="component" value="Unassembled WGS sequence"/>
</dbReference>
<evidence type="ECO:0000256" key="10">
    <source>
        <dbReference type="ARBA" id="ARBA00023273"/>
    </source>
</evidence>
<evidence type="ECO:0000256" key="8">
    <source>
        <dbReference type="ARBA" id="ARBA00023175"/>
    </source>
</evidence>
<dbReference type="PANTHER" id="PTHR11886">
    <property type="entry name" value="DYNEIN LIGHT CHAIN"/>
    <property type="match status" value="1"/>
</dbReference>
<keyword evidence="8 12" id="KW-0505">Motor protein</keyword>
<dbReference type="PANTHER" id="PTHR11886:SF2">
    <property type="entry name" value="DYNEIN AXONEMAL LIGHT CHAIN 4"/>
    <property type="match status" value="1"/>
</dbReference>
<gene>
    <name evidence="13" type="ORF">AFUS01_LOCUS7501</name>
</gene>
<evidence type="ECO:0000256" key="1">
    <source>
        <dbReference type="ARBA" id="ARBA00004430"/>
    </source>
</evidence>
<keyword evidence="6 12" id="KW-0243">Dynein</keyword>
<evidence type="ECO:0000256" key="9">
    <source>
        <dbReference type="ARBA" id="ARBA00023212"/>
    </source>
</evidence>
<dbReference type="GO" id="GO:0030286">
    <property type="term" value="C:dynein complex"/>
    <property type="evidence" value="ECO:0007669"/>
    <property type="project" value="UniProtKB-KW"/>
</dbReference>
<evidence type="ECO:0000313" key="14">
    <source>
        <dbReference type="Proteomes" id="UP000708208"/>
    </source>
</evidence>
<dbReference type="SMART" id="SM01375">
    <property type="entry name" value="Dynein_light"/>
    <property type="match status" value="1"/>
</dbReference>
<keyword evidence="10" id="KW-0966">Cell projection</keyword>
<dbReference type="AlphaFoldDB" id="A0A8J2NXH3"/>
<proteinExistence type="inferred from homology"/>
<accession>A0A8J2NXH3</accession>